<feature type="transmembrane region" description="Helical" evidence="1">
    <location>
        <begin position="45"/>
        <end position="64"/>
    </location>
</feature>
<organism evidence="2 3">
    <name type="scientific">Brassica napus</name>
    <name type="common">Rape</name>
    <dbReference type="NCBI Taxonomy" id="3708"/>
    <lineage>
        <taxon>Eukaryota</taxon>
        <taxon>Viridiplantae</taxon>
        <taxon>Streptophyta</taxon>
        <taxon>Embryophyta</taxon>
        <taxon>Tracheophyta</taxon>
        <taxon>Spermatophyta</taxon>
        <taxon>Magnoliopsida</taxon>
        <taxon>eudicotyledons</taxon>
        <taxon>Gunneridae</taxon>
        <taxon>Pentapetalae</taxon>
        <taxon>rosids</taxon>
        <taxon>malvids</taxon>
        <taxon>Brassicales</taxon>
        <taxon>Brassicaceae</taxon>
        <taxon>Brassiceae</taxon>
        <taxon>Brassica</taxon>
    </lineage>
</organism>
<keyword evidence="1" id="KW-1133">Transmembrane helix</keyword>
<accession>A0ABQ8BDH5</accession>
<proteinExistence type="predicted"/>
<keyword evidence="1" id="KW-0812">Transmembrane</keyword>
<gene>
    <name evidence="2" type="ORF">HID58_042266</name>
</gene>
<comment type="caution">
    <text evidence="2">The sequence shown here is derived from an EMBL/GenBank/DDBJ whole genome shotgun (WGS) entry which is preliminary data.</text>
</comment>
<name>A0ABQ8BDH5_BRANA</name>
<dbReference type="EMBL" id="JAGKQM010000011">
    <property type="protein sequence ID" value="KAH0902763.1"/>
    <property type="molecule type" value="Genomic_DNA"/>
</dbReference>
<evidence type="ECO:0000313" key="3">
    <source>
        <dbReference type="Proteomes" id="UP000824890"/>
    </source>
</evidence>
<keyword evidence="3" id="KW-1185">Reference proteome</keyword>
<sequence length="83" mass="9313">YSGRPDASKLRNGSRYSIETSIPTTLTSMLLLFLQARIWRIYIKGLRVFTAILLGQAPLVLAFLGSSQCQERWRFDSYGSGPA</sequence>
<evidence type="ECO:0000256" key="1">
    <source>
        <dbReference type="SAM" id="Phobius"/>
    </source>
</evidence>
<protein>
    <submittedName>
        <fullName evidence="2">Uncharacterized protein</fullName>
    </submittedName>
</protein>
<evidence type="ECO:0000313" key="2">
    <source>
        <dbReference type="EMBL" id="KAH0902763.1"/>
    </source>
</evidence>
<reference evidence="2 3" key="1">
    <citation type="submission" date="2021-05" db="EMBL/GenBank/DDBJ databases">
        <title>Genome Assembly of Synthetic Allotetraploid Brassica napus Reveals Homoeologous Exchanges between Subgenomes.</title>
        <authorList>
            <person name="Davis J.T."/>
        </authorList>
    </citation>
    <scope>NUCLEOTIDE SEQUENCE [LARGE SCALE GENOMIC DNA]</scope>
    <source>
        <strain evidence="3">cv. Da-Ae</strain>
        <tissue evidence="2">Seedling</tissue>
    </source>
</reference>
<dbReference type="Proteomes" id="UP000824890">
    <property type="component" value="Unassembled WGS sequence"/>
</dbReference>
<feature type="non-terminal residue" evidence="2">
    <location>
        <position position="1"/>
    </location>
</feature>
<keyword evidence="1" id="KW-0472">Membrane</keyword>